<evidence type="ECO:0000259" key="3">
    <source>
        <dbReference type="SMART" id="SM00047"/>
    </source>
</evidence>
<evidence type="ECO:0000313" key="5">
    <source>
        <dbReference type="Proteomes" id="UP000027855"/>
    </source>
</evidence>
<evidence type="ECO:0000256" key="2">
    <source>
        <dbReference type="ARBA" id="ARBA00022801"/>
    </source>
</evidence>
<reference evidence="4 5" key="1">
    <citation type="submission" date="2014-04" db="EMBL/GenBank/DDBJ databases">
        <title>Variable characteristics of bacteriocin-producing Streptococcus salivarius strains isolated from Malaysian subjects.</title>
        <authorList>
            <person name="Philip K."/>
            <person name="Barbour A."/>
        </authorList>
    </citation>
    <scope>NUCLEOTIDE SEQUENCE [LARGE SCALE GENOMIC DNA]</scope>
    <source>
        <strain evidence="4 5">NU10</strain>
    </source>
</reference>
<dbReference type="Pfam" id="PF01832">
    <property type="entry name" value="Glucosaminidase"/>
    <property type="match status" value="1"/>
</dbReference>
<dbReference type="Proteomes" id="UP000027855">
    <property type="component" value="Unassembled WGS sequence"/>
</dbReference>
<keyword evidence="2" id="KW-0378">Hydrolase</keyword>
<evidence type="ECO:0000313" key="4">
    <source>
        <dbReference type="EMBL" id="KEO45082.1"/>
    </source>
</evidence>
<dbReference type="AlphaFoldDB" id="A0A074J0G3"/>
<dbReference type="PANTHER" id="PTHR33308">
    <property type="entry name" value="PEPTIDOGLYCAN HYDROLASE FLGJ"/>
    <property type="match status" value="1"/>
</dbReference>
<evidence type="ECO:0000256" key="1">
    <source>
        <dbReference type="ARBA" id="ARBA00010266"/>
    </source>
</evidence>
<protein>
    <submittedName>
        <fullName evidence="4">N-acetylmuramoyl-L-alanine amidase</fullName>
    </submittedName>
</protein>
<accession>A0A074J0G3</accession>
<gene>
    <name evidence="4" type="ORF">DL07_02470</name>
</gene>
<dbReference type="GO" id="GO:0004040">
    <property type="term" value="F:amidase activity"/>
    <property type="evidence" value="ECO:0007669"/>
    <property type="project" value="InterPro"/>
</dbReference>
<dbReference type="Gene3D" id="1.10.530.10">
    <property type="match status" value="1"/>
</dbReference>
<dbReference type="SMART" id="SM00047">
    <property type="entry name" value="LYZ2"/>
    <property type="match status" value="1"/>
</dbReference>
<sequence length="218" mass="24547">MAKGKKKSKSKARPKKTKKKQKSFLLFPKFFQKWSLIFIGLFALLGLLASLNFPKLTMEKNMTSTDERTVAFIAEIGETSRYLAARNDLYASVMIAQAILESDSGQSTLSQKPSYNFFGIKGDYNGQSVTLPTWEDDGKGNPYYIDAAFRSYGSVENSLQDYVDFLEGSYYVGVHRSNTKNYKDATAALTGVYATDTTYGDKLNSIIEQYQLTIYDTY</sequence>
<dbReference type="Gene3D" id="4.10.80.30">
    <property type="entry name" value="DNA polymerase, domain 6"/>
    <property type="match status" value="1"/>
</dbReference>
<dbReference type="EMBL" id="JJMT01000014">
    <property type="protein sequence ID" value="KEO45082.1"/>
    <property type="molecule type" value="Genomic_DNA"/>
</dbReference>
<feature type="domain" description="Mannosyl-glycoprotein endo-beta-N-acetylglucosamidase-like" evidence="3">
    <location>
        <begin position="60"/>
        <end position="216"/>
    </location>
</feature>
<comment type="similarity">
    <text evidence="1">Belongs to the glycosyl hydrolase 73 family.</text>
</comment>
<dbReference type="RefSeq" id="WP_037601972.1">
    <property type="nucleotide sequence ID" value="NZ_CAJHJQ010000001.1"/>
</dbReference>
<dbReference type="PRINTS" id="PR01002">
    <property type="entry name" value="FLGFLGJ"/>
</dbReference>
<dbReference type="PANTHER" id="PTHR33308:SF9">
    <property type="entry name" value="PEPTIDOGLYCAN HYDROLASE FLGJ"/>
    <property type="match status" value="1"/>
</dbReference>
<comment type="caution">
    <text evidence="4">The sequence shown here is derived from an EMBL/GenBank/DDBJ whole genome shotgun (WGS) entry which is preliminary data.</text>
</comment>
<organism evidence="4 5">
    <name type="scientific">Streptococcus salivarius</name>
    <dbReference type="NCBI Taxonomy" id="1304"/>
    <lineage>
        <taxon>Bacteria</taxon>
        <taxon>Bacillati</taxon>
        <taxon>Bacillota</taxon>
        <taxon>Bacilli</taxon>
        <taxon>Lactobacillales</taxon>
        <taxon>Streptococcaceae</taxon>
        <taxon>Streptococcus</taxon>
    </lineage>
</organism>
<name>A0A074J0G3_STRSL</name>
<proteinExistence type="inferred from homology"/>
<dbReference type="InterPro" id="IPR051056">
    <property type="entry name" value="Glycosyl_Hydrolase_73"/>
</dbReference>
<dbReference type="InterPro" id="IPR002901">
    <property type="entry name" value="MGlyc_endo_b_GlcNAc-like_dom"/>
</dbReference>